<accession>A0AA48I089</accession>
<dbReference type="KEGG" id="ptrh:RsTaC01_0945"/>
<dbReference type="EMBL" id="AP027925">
    <property type="protein sequence ID" value="BED93006.1"/>
    <property type="molecule type" value="Genomic_DNA"/>
</dbReference>
<evidence type="ECO:0000256" key="1">
    <source>
        <dbReference type="SAM" id="Phobius"/>
    </source>
</evidence>
<protein>
    <submittedName>
        <fullName evidence="2">Uncharacterized protein</fullName>
    </submittedName>
</protein>
<feature type="transmembrane region" description="Helical" evidence="1">
    <location>
        <begin position="73"/>
        <end position="94"/>
    </location>
</feature>
<keyword evidence="1" id="KW-1133">Transmembrane helix</keyword>
<feature type="transmembrane region" description="Helical" evidence="1">
    <location>
        <begin position="149"/>
        <end position="169"/>
    </location>
</feature>
<keyword evidence="1" id="KW-0812">Transmembrane</keyword>
<dbReference type="Proteomes" id="UP001335720">
    <property type="component" value="Chromosome"/>
</dbReference>
<reference evidence="2" key="1">
    <citation type="journal article" date="2023" name="ISME J.">
        <title>Emergence of putative energy parasites within Clostridia revealed by genome analysis of a novel endosymbiotic clade.</title>
        <authorList>
            <person name="Takahashi K."/>
            <person name="Kuwahara H."/>
            <person name="Horikawa Y."/>
            <person name="Izawa K."/>
            <person name="Kato D."/>
            <person name="Inagaki T."/>
            <person name="Yuki M."/>
            <person name="Ohkuma M."/>
            <person name="Hongoh Y."/>
        </authorList>
    </citation>
    <scope>NUCLEOTIDE SEQUENCE</scope>
    <source>
        <strain evidence="2">RsTa-C01</strain>
    </source>
</reference>
<proteinExistence type="predicted"/>
<dbReference type="AlphaFoldDB" id="A0AA48I089"/>
<keyword evidence="1" id="KW-0472">Membrane</keyword>
<gene>
    <name evidence="2" type="ORF">RsTaC01_0945</name>
</gene>
<feature type="transmembrane region" description="Helical" evidence="1">
    <location>
        <begin position="35"/>
        <end position="61"/>
    </location>
</feature>
<feature type="transmembrane region" description="Helical" evidence="1">
    <location>
        <begin position="106"/>
        <end position="128"/>
    </location>
</feature>
<sequence length="170" mass="17732">MKKILRLKSVLSSIVLTVVSSFGLCANGDQKNKNVINHTASVVTQVVSGGVVCLGGSALYLGLKSKPEDFRNGYKPVLGLIPMVVGLIPATYGTLSLLSKDKSKDIVASAINIGSGAIAAIGSGCWMFRNLVEYYDCMVTGIVFPNIPLAATFLGGIVLLTNGIEAVIAK</sequence>
<organism evidence="2">
    <name type="scientific">Candidatus Paraimprobicoccus trichonymphae</name>
    <dbReference type="NCBI Taxonomy" id="3033793"/>
    <lineage>
        <taxon>Bacteria</taxon>
        <taxon>Bacillati</taxon>
        <taxon>Bacillota</taxon>
        <taxon>Clostridia</taxon>
        <taxon>Candidatus Paraimprobicoccus</taxon>
    </lineage>
</organism>
<evidence type="ECO:0000313" key="2">
    <source>
        <dbReference type="EMBL" id="BED93006.1"/>
    </source>
</evidence>
<name>A0AA48I089_9FIRM</name>